<feature type="compositionally biased region" description="Polar residues" evidence="1">
    <location>
        <begin position="619"/>
        <end position="630"/>
    </location>
</feature>
<feature type="compositionally biased region" description="Basic and acidic residues" evidence="1">
    <location>
        <begin position="704"/>
        <end position="715"/>
    </location>
</feature>
<feature type="region of interest" description="Disordered" evidence="1">
    <location>
        <begin position="660"/>
        <end position="769"/>
    </location>
</feature>
<feature type="compositionally biased region" description="Polar residues" evidence="1">
    <location>
        <begin position="660"/>
        <end position="670"/>
    </location>
</feature>
<feature type="compositionally biased region" description="Polar residues" evidence="1">
    <location>
        <begin position="758"/>
        <end position="767"/>
    </location>
</feature>
<feature type="region of interest" description="Disordered" evidence="1">
    <location>
        <begin position="370"/>
        <end position="460"/>
    </location>
</feature>
<gene>
    <name evidence="2" type="ORF">BJ508DRAFT_340177</name>
</gene>
<feature type="compositionally biased region" description="Polar residues" evidence="1">
    <location>
        <begin position="425"/>
        <end position="460"/>
    </location>
</feature>
<feature type="compositionally biased region" description="Basic and acidic residues" evidence="1">
    <location>
        <begin position="594"/>
        <end position="613"/>
    </location>
</feature>
<dbReference type="EMBL" id="ML119790">
    <property type="protein sequence ID" value="RPA74420.1"/>
    <property type="molecule type" value="Genomic_DNA"/>
</dbReference>
<dbReference type="Proteomes" id="UP000275078">
    <property type="component" value="Unassembled WGS sequence"/>
</dbReference>
<organism evidence="2 3">
    <name type="scientific">Ascobolus immersus RN42</name>
    <dbReference type="NCBI Taxonomy" id="1160509"/>
    <lineage>
        <taxon>Eukaryota</taxon>
        <taxon>Fungi</taxon>
        <taxon>Dikarya</taxon>
        <taxon>Ascomycota</taxon>
        <taxon>Pezizomycotina</taxon>
        <taxon>Pezizomycetes</taxon>
        <taxon>Pezizales</taxon>
        <taxon>Ascobolaceae</taxon>
        <taxon>Ascobolus</taxon>
    </lineage>
</organism>
<feature type="compositionally biased region" description="Polar residues" evidence="1">
    <location>
        <begin position="370"/>
        <end position="382"/>
    </location>
</feature>
<accession>A0A3N4HRK7</accession>
<protein>
    <submittedName>
        <fullName evidence="2">Uncharacterized protein</fullName>
    </submittedName>
</protein>
<proteinExistence type="predicted"/>
<sequence length="824" mass="90634">MQFQAMAPRGLPPYRIPESGTNVLLEIEPFATMIGSGNRSASRLPKQTPHCLIFDVFCANLLLDGNMHPDENDVKDTSPEDIAIDRIMPYLESNSPKLNAYICEILKKLHESYRMDFNVLRDTVNEVGELGLKGKGELMEGMLAQLESFRQKLRSHLQATFDSIRPDKAAHERGSDLSTVKASLQELLYTYGQDFTHNPAPKEKRPGHSWEELFSEGTWKTACSLHRDSLARLRDLLLTRFLSGCQPNGRVSSRRASDAFGTFAIPFGAALSEILMYHLAQVGTIERSITNYLRDSKIDSKRKPKSQHGYYETMASEKLRREYANFWSDVRNFMEAFREHNFPQATMADLLGASCEETLKKALEVEFNFSDTGIPSLPSKNSRGPAPAGGSERPVPIKSTVVPSTQITKGRSNGGNGHRNPPGNADTSLTIPIQQSVPPSFTRSSGRTAKGSHGQSSNDAQTMLEGNRTHRQQSSYQRPERPSVHQTALIPDLTRHGAGFGASVPRYSHYSSPQHYSRKDAMNPTNGSQFAAVPPHAAYPTPTMSVDTRRPHYLATSPDPHIAPSSSSFTNWAPVPVDVSKKVEYVLGPTIRDAVPKQKERPGEVNKRGERHVPASCSPALTSNPTSTGPTDPGKADEGVWYTDDHIYYPQVESDNNSQFKAHASQNTGGRASHDRLARASEQSTTDEADKRRQTKGSLGRGSETIDARSKDSLRRAKKGLTASGLPEGKTERSRQGGTGTAQKTVSKSKIGDENGRSRSGGTQGTPSLIKKARAYYAPKIQHEGKNGEPLDIYDKELRKAREHGGTLGLGDPILVLLPVQSKD</sequence>
<keyword evidence="3" id="KW-1185">Reference proteome</keyword>
<evidence type="ECO:0000256" key="1">
    <source>
        <dbReference type="SAM" id="MobiDB-lite"/>
    </source>
</evidence>
<evidence type="ECO:0000313" key="3">
    <source>
        <dbReference type="Proteomes" id="UP000275078"/>
    </source>
</evidence>
<dbReference type="AlphaFoldDB" id="A0A3N4HRK7"/>
<feature type="region of interest" description="Disordered" evidence="1">
    <location>
        <begin position="594"/>
        <end position="639"/>
    </location>
</feature>
<reference evidence="2 3" key="1">
    <citation type="journal article" date="2018" name="Nat. Ecol. Evol.">
        <title>Pezizomycetes genomes reveal the molecular basis of ectomycorrhizal truffle lifestyle.</title>
        <authorList>
            <person name="Murat C."/>
            <person name="Payen T."/>
            <person name="Noel B."/>
            <person name="Kuo A."/>
            <person name="Morin E."/>
            <person name="Chen J."/>
            <person name="Kohler A."/>
            <person name="Krizsan K."/>
            <person name="Balestrini R."/>
            <person name="Da Silva C."/>
            <person name="Montanini B."/>
            <person name="Hainaut M."/>
            <person name="Levati E."/>
            <person name="Barry K.W."/>
            <person name="Belfiori B."/>
            <person name="Cichocki N."/>
            <person name="Clum A."/>
            <person name="Dockter R.B."/>
            <person name="Fauchery L."/>
            <person name="Guy J."/>
            <person name="Iotti M."/>
            <person name="Le Tacon F."/>
            <person name="Lindquist E.A."/>
            <person name="Lipzen A."/>
            <person name="Malagnac F."/>
            <person name="Mello A."/>
            <person name="Molinier V."/>
            <person name="Miyauchi S."/>
            <person name="Poulain J."/>
            <person name="Riccioni C."/>
            <person name="Rubini A."/>
            <person name="Sitrit Y."/>
            <person name="Splivallo R."/>
            <person name="Traeger S."/>
            <person name="Wang M."/>
            <person name="Zifcakova L."/>
            <person name="Wipf D."/>
            <person name="Zambonelli A."/>
            <person name="Paolocci F."/>
            <person name="Nowrousian M."/>
            <person name="Ottonello S."/>
            <person name="Baldrian P."/>
            <person name="Spatafora J.W."/>
            <person name="Henrissat B."/>
            <person name="Nagy L.G."/>
            <person name="Aury J.M."/>
            <person name="Wincker P."/>
            <person name="Grigoriev I.V."/>
            <person name="Bonfante P."/>
            <person name="Martin F.M."/>
        </authorList>
    </citation>
    <scope>NUCLEOTIDE SEQUENCE [LARGE SCALE GENOMIC DNA]</scope>
    <source>
        <strain evidence="2 3">RN42</strain>
    </source>
</reference>
<name>A0A3N4HRK7_ASCIM</name>
<evidence type="ECO:0000313" key="2">
    <source>
        <dbReference type="EMBL" id="RPA74420.1"/>
    </source>
</evidence>